<dbReference type="EMBL" id="QKQP01000006">
    <property type="protein sequence ID" value="PZD80294.1"/>
    <property type="molecule type" value="Genomic_DNA"/>
</dbReference>
<gene>
    <name evidence="1" type="ORF">DN052_12380</name>
</gene>
<dbReference type="AlphaFoldDB" id="A0A2W1KEW2"/>
<dbReference type="Proteomes" id="UP000248886">
    <property type="component" value="Unassembled WGS sequence"/>
</dbReference>
<dbReference type="GeneID" id="65282214"/>
<evidence type="ECO:0000313" key="2">
    <source>
        <dbReference type="Proteomes" id="UP000248886"/>
    </source>
</evidence>
<evidence type="ECO:0000313" key="1">
    <source>
        <dbReference type="EMBL" id="PZD80294.1"/>
    </source>
</evidence>
<proteinExistence type="predicted"/>
<sequence length="196" mass="21148">MGTAALWALSLVGLCILPAGVAVAAKGSALMIAPGLWRIVSDIHGPMQQHATLTQEACWNARTGSAQAFIPNVGKTKFTETENTVTNSANHTTVLIHSLQTIPNGTVTQDIKMIFSDDRSRLHRATMTGSGDLKFSATPVLDEHFTQRGRWIAADCPIVLPQATMQTVQQPEMPALQKLQALAQQLKAEDPNPSRK</sequence>
<dbReference type="RefSeq" id="WP_012537669.1">
    <property type="nucleotide sequence ID" value="NZ_AP025160.1"/>
</dbReference>
<dbReference type="OrthoDB" id="5298712at2"/>
<name>A0A2W1KEW2_ACIFR</name>
<organism evidence="1 2">
    <name type="scientific">Acidithiobacillus ferrooxidans</name>
    <name type="common">Thiobacillus ferrooxidans</name>
    <dbReference type="NCBI Taxonomy" id="920"/>
    <lineage>
        <taxon>Bacteria</taxon>
        <taxon>Pseudomonadati</taxon>
        <taxon>Pseudomonadota</taxon>
        <taxon>Acidithiobacillia</taxon>
        <taxon>Acidithiobacillales</taxon>
        <taxon>Acidithiobacillaceae</taxon>
        <taxon>Acidithiobacillus</taxon>
    </lineage>
</organism>
<comment type="caution">
    <text evidence="1">The sequence shown here is derived from an EMBL/GenBank/DDBJ whole genome shotgun (WGS) entry which is preliminary data.</text>
</comment>
<reference evidence="1 2" key="1">
    <citation type="submission" date="2018-06" db="EMBL/GenBank/DDBJ databases">
        <title>Draft sequence of Acidithiobacillus ferrooxidans CCM 4253.</title>
        <authorList>
            <person name="Moya-Beltran A."/>
            <person name="Castro M."/>
            <person name="Covarrubias P.C."/>
            <person name="Issotta F."/>
            <person name="Janiczek O."/>
            <person name="Mandl M."/>
            <person name="Kucera J."/>
            <person name="Quatrini R."/>
        </authorList>
    </citation>
    <scope>NUCLEOTIDE SEQUENCE [LARGE SCALE GENOMIC DNA]</scope>
    <source>
        <strain evidence="1 2">CCM 4253</strain>
    </source>
</reference>
<accession>A0A2W1KEW2</accession>
<protein>
    <submittedName>
        <fullName evidence="1">Uncharacterized protein</fullName>
    </submittedName>
</protein>